<comment type="caution">
    <text evidence="1">The sequence shown here is derived from an EMBL/GenBank/DDBJ whole genome shotgun (WGS) entry which is preliminary data.</text>
</comment>
<evidence type="ECO:0000313" key="2">
    <source>
        <dbReference type="Proteomes" id="UP000196386"/>
    </source>
</evidence>
<gene>
    <name evidence="1" type="ORF">B5F11_07775</name>
</gene>
<dbReference type="Pfam" id="PF09693">
    <property type="entry name" value="Phage_XkdX"/>
    <property type="match status" value="1"/>
</dbReference>
<accession>A0A1Y4MMC7</accession>
<proteinExistence type="predicted"/>
<evidence type="ECO:0000313" key="1">
    <source>
        <dbReference type="EMBL" id="OUP69873.1"/>
    </source>
</evidence>
<reference evidence="2" key="1">
    <citation type="submission" date="2017-04" db="EMBL/GenBank/DDBJ databases">
        <title>Function of individual gut microbiota members based on whole genome sequencing of pure cultures obtained from chicken caecum.</title>
        <authorList>
            <person name="Medvecky M."/>
            <person name="Cejkova D."/>
            <person name="Polansky O."/>
            <person name="Karasova D."/>
            <person name="Kubasova T."/>
            <person name="Cizek A."/>
            <person name="Rychlik I."/>
        </authorList>
    </citation>
    <scope>NUCLEOTIDE SEQUENCE [LARGE SCALE GENOMIC DNA]</scope>
    <source>
        <strain evidence="2">An175</strain>
    </source>
</reference>
<dbReference type="RefSeq" id="WP_087300696.1">
    <property type="nucleotide sequence ID" value="NZ_NFKP01000007.1"/>
</dbReference>
<dbReference type="AlphaFoldDB" id="A0A1Y4MMC7"/>
<sequence length="47" mass="5798">MAHSKNYTKVKGFYSRKLWDEDRVRDAVVKNWITKEEFKEITDKNYE</sequence>
<name>A0A1Y4MMC7_9FIRM</name>
<dbReference type="EMBL" id="NFKP01000007">
    <property type="protein sequence ID" value="OUP69873.1"/>
    <property type="molecule type" value="Genomic_DNA"/>
</dbReference>
<protein>
    <submittedName>
        <fullName evidence="1">XkdX family protein</fullName>
    </submittedName>
</protein>
<organism evidence="1 2">
    <name type="scientific">Anaerotruncus colihominis</name>
    <dbReference type="NCBI Taxonomy" id="169435"/>
    <lineage>
        <taxon>Bacteria</taxon>
        <taxon>Bacillati</taxon>
        <taxon>Bacillota</taxon>
        <taxon>Clostridia</taxon>
        <taxon>Eubacteriales</taxon>
        <taxon>Oscillospiraceae</taxon>
        <taxon>Anaerotruncus</taxon>
    </lineage>
</organism>
<dbReference type="InterPro" id="IPR010022">
    <property type="entry name" value="XkdX"/>
</dbReference>
<dbReference type="Proteomes" id="UP000196386">
    <property type="component" value="Unassembled WGS sequence"/>
</dbReference>